<evidence type="ECO:0000313" key="8">
    <source>
        <dbReference type="Proteomes" id="UP000801492"/>
    </source>
</evidence>
<dbReference type="InterPro" id="IPR029018">
    <property type="entry name" value="Hex-like_dom2"/>
</dbReference>
<dbReference type="SUPFAM" id="SSF51445">
    <property type="entry name" value="(Trans)glycosidases"/>
    <property type="match status" value="1"/>
</dbReference>
<dbReference type="GO" id="GO:0005764">
    <property type="term" value="C:lysosome"/>
    <property type="evidence" value="ECO:0007669"/>
    <property type="project" value="TreeGrafter"/>
</dbReference>
<evidence type="ECO:0000256" key="3">
    <source>
        <dbReference type="ARBA" id="ARBA00012663"/>
    </source>
</evidence>
<dbReference type="PANTHER" id="PTHR22600">
    <property type="entry name" value="BETA-HEXOSAMINIDASE"/>
    <property type="match status" value="1"/>
</dbReference>
<comment type="similarity">
    <text evidence="2">Belongs to the glycosyl hydrolase 20 family.</text>
</comment>
<gene>
    <name evidence="7" type="ORF">ILUMI_27399</name>
</gene>
<keyword evidence="4" id="KW-0378">Hydrolase</keyword>
<dbReference type="GO" id="GO:0005975">
    <property type="term" value="P:carbohydrate metabolic process"/>
    <property type="evidence" value="ECO:0007669"/>
    <property type="project" value="InterPro"/>
</dbReference>
<feature type="domain" description="Glycoside hydrolase family 20 catalytic" evidence="6">
    <location>
        <begin position="118"/>
        <end position="376"/>
    </location>
</feature>
<name>A0A8K0FWX9_IGNLU</name>
<feature type="active site" description="Proton donor" evidence="5">
    <location>
        <position position="213"/>
    </location>
</feature>
<dbReference type="AlphaFoldDB" id="A0A8K0FWX9"/>
<dbReference type="EMBL" id="VTPC01091291">
    <property type="protein sequence ID" value="KAF2878772.1"/>
    <property type="molecule type" value="Genomic_DNA"/>
</dbReference>
<sequence length="413" mass="46948">MVLLLSSLFFVIYLGFITLLSRIPSLPVEPTKGAVWPKPQIQVSSNNFYFVRPQTLKFHAVGKNCQLLEKAFERYLQIINKSTISPFEDSAQDNEIFRADGKLTPYLDTLNVFKLGAYTSLHVYSPSDVNNIISYAAERGIRVIAEFDTPGHTASWGKAIPELLTRCYTNGVPNGKYGPIDPTKDSTYSFFENFFDEVTKVFPDEYLHLGADEVPFDCWESNPDIKAFMEENNIESSKQLEDYYIQKLLNISHNLTKKAIVWEEAFTDGVQLSSSTIVQIWKDWVIGGWQWTTYKATNAGFPVLLSACWYLDYLVSGGDWRKFYDCEPLSFIGNDQQKALVLGGEACMWTESVNEYNIEPRVWPRASAVAEKLWSAENADTYNEAAKRLEEHTCRMNKRGIEAQPPNGPGFCI</sequence>
<dbReference type="GO" id="GO:0030203">
    <property type="term" value="P:glycosaminoglycan metabolic process"/>
    <property type="evidence" value="ECO:0007669"/>
    <property type="project" value="TreeGrafter"/>
</dbReference>
<proteinExistence type="inferred from homology"/>
<reference evidence="7" key="1">
    <citation type="submission" date="2019-08" db="EMBL/GenBank/DDBJ databases">
        <title>The genome of the North American firefly Photinus pyralis.</title>
        <authorList>
            <consortium name="Photinus pyralis genome working group"/>
            <person name="Fallon T.R."/>
            <person name="Sander Lower S.E."/>
            <person name="Weng J.-K."/>
        </authorList>
    </citation>
    <scope>NUCLEOTIDE SEQUENCE</scope>
    <source>
        <strain evidence="7">TRF0915ILg1</strain>
        <tissue evidence="7">Whole body</tissue>
    </source>
</reference>
<dbReference type="EC" id="3.2.1.52" evidence="3"/>
<keyword evidence="8" id="KW-1185">Reference proteome</keyword>
<evidence type="ECO:0000313" key="7">
    <source>
        <dbReference type="EMBL" id="KAF2878772.1"/>
    </source>
</evidence>
<dbReference type="Pfam" id="PF00728">
    <property type="entry name" value="Glyco_hydro_20"/>
    <property type="match status" value="1"/>
</dbReference>
<accession>A0A8K0FWX9</accession>
<dbReference type="InterPro" id="IPR025705">
    <property type="entry name" value="Beta_hexosaminidase_sua/sub"/>
</dbReference>
<dbReference type="Proteomes" id="UP000801492">
    <property type="component" value="Unassembled WGS sequence"/>
</dbReference>
<evidence type="ECO:0000256" key="1">
    <source>
        <dbReference type="ARBA" id="ARBA00001231"/>
    </source>
</evidence>
<dbReference type="InterPro" id="IPR017853">
    <property type="entry name" value="GH"/>
</dbReference>
<evidence type="ECO:0000259" key="6">
    <source>
        <dbReference type="Pfam" id="PF00728"/>
    </source>
</evidence>
<dbReference type="PANTHER" id="PTHR22600:SF21">
    <property type="entry name" value="BETA-HEXOSAMINIDASE A"/>
    <property type="match status" value="1"/>
</dbReference>
<dbReference type="InterPro" id="IPR015883">
    <property type="entry name" value="Glyco_hydro_20_cat"/>
</dbReference>
<evidence type="ECO:0000256" key="2">
    <source>
        <dbReference type="ARBA" id="ARBA00006285"/>
    </source>
</evidence>
<comment type="caution">
    <text evidence="7">The sequence shown here is derived from an EMBL/GenBank/DDBJ whole genome shotgun (WGS) entry which is preliminary data.</text>
</comment>
<evidence type="ECO:0000256" key="5">
    <source>
        <dbReference type="PIRSR" id="PIRSR625705-1"/>
    </source>
</evidence>
<dbReference type="GO" id="GO:0006689">
    <property type="term" value="P:ganglioside catabolic process"/>
    <property type="evidence" value="ECO:0007669"/>
    <property type="project" value="TreeGrafter"/>
</dbReference>
<dbReference type="Gene3D" id="3.20.20.80">
    <property type="entry name" value="Glycosidases"/>
    <property type="match status" value="1"/>
</dbReference>
<dbReference type="GO" id="GO:0004563">
    <property type="term" value="F:beta-N-acetylhexosaminidase activity"/>
    <property type="evidence" value="ECO:0007669"/>
    <property type="project" value="UniProtKB-EC"/>
</dbReference>
<dbReference type="GO" id="GO:0016020">
    <property type="term" value="C:membrane"/>
    <property type="evidence" value="ECO:0007669"/>
    <property type="project" value="TreeGrafter"/>
</dbReference>
<organism evidence="7 8">
    <name type="scientific">Ignelater luminosus</name>
    <name type="common">Cucubano</name>
    <name type="synonym">Pyrophorus luminosus</name>
    <dbReference type="NCBI Taxonomy" id="2038154"/>
    <lineage>
        <taxon>Eukaryota</taxon>
        <taxon>Metazoa</taxon>
        <taxon>Ecdysozoa</taxon>
        <taxon>Arthropoda</taxon>
        <taxon>Hexapoda</taxon>
        <taxon>Insecta</taxon>
        <taxon>Pterygota</taxon>
        <taxon>Neoptera</taxon>
        <taxon>Endopterygota</taxon>
        <taxon>Coleoptera</taxon>
        <taxon>Polyphaga</taxon>
        <taxon>Elateriformia</taxon>
        <taxon>Elateroidea</taxon>
        <taxon>Elateridae</taxon>
        <taxon>Agrypninae</taxon>
        <taxon>Pyrophorini</taxon>
        <taxon>Ignelater</taxon>
    </lineage>
</organism>
<comment type="catalytic activity">
    <reaction evidence="1">
        <text>Hydrolysis of terminal non-reducing N-acetyl-D-hexosamine residues in N-acetyl-beta-D-hexosaminides.</text>
        <dbReference type="EC" id="3.2.1.52"/>
    </reaction>
</comment>
<evidence type="ECO:0000256" key="4">
    <source>
        <dbReference type="ARBA" id="ARBA00022801"/>
    </source>
</evidence>
<dbReference type="PRINTS" id="PR00738">
    <property type="entry name" value="GLHYDRLASE20"/>
</dbReference>
<protein>
    <recommendedName>
        <fullName evidence="3">beta-N-acetylhexosaminidase</fullName>
        <ecNumber evidence="3">3.2.1.52</ecNumber>
    </recommendedName>
</protein>
<dbReference type="OrthoDB" id="428480at2759"/>
<dbReference type="SUPFAM" id="SSF55545">
    <property type="entry name" value="beta-N-acetylhexosaminidase-like domain"/>
    <property type="match status" value="1"/>
</dbReference>